<dbReference type="SMART" id="SM00344">
    <property type="entry name" value="HTH_ASNC"/>
    <property type="match status" value="1"/>
</dbReference>
<dbReference type="Pfam" id="PF01037">
    <property type="entry name" value="AsnC_trans_reg"/>
    <property type="match status" value="1"/>
</dbReference>
<dbReference type="EMBL" id="BAAAQK010000006">
    <property type="protein sequence ID" value="GAA1847747.1"/>
    <property type="molecule type" value="Genomic_DNA"/>
</dbReference>
<dbReference type="Pfam" id="PF13412">
    <property type="entry name" value="HTH_24"/>
    <property type="match status" value="1"/>
</dbReference>
<organism evidence="5 6">
    <name type="scientific">Pseudonocardia ailaonensis</name>
    <dbReference type="NCBI Taxonomy" id="367279"/>
    <lineage>
        <taxon>Bacteria</taxon>
        <taxon>Bacillati</taxon>
        <taxon>Actinomycetota</taxon>
        <taxon>Actinomycetes</taxon>
        <taxon>Pseudonocardiales</taxon>
        <taxon>Pseudonocardiaceae</taxon>
        <taxon>Pseudonocardia</taxon>
    </lineage>
</organism>
<keyword evidence="3" id="KW-0804">Transcription</keyword>
<evidence type="ECO:0000259" key="4">
    <source>
        <dbReference type="PROSITE" id="PS50956"/>
    </source>
</evidence>
<dbReference type="InterPro" id="IPR019887">
    <property type="entry name" value="Tscrpt_reg_AsnC/Lrp_C"/>
</dbReference>
<keyword evidence="1" id="KW-0805">Transcription regulation</keyword>
<dbReference type="SUPFAM" id="SSF46785">
    <property type="entry name" value="Winged helix' DNA-binding domain"/>
    <property type="match status" value="1"/>
</dbReference>
<dbReference type="PANTHER" id="PTHR30154:SF34">
    <property type="entry name" value="TRANSCRIPTIONAL REGULATOR AZLB"/>
    <property type="match status" value="1"/>
</dbReference>
<evidence type="ECO:0000256" key="2">
    <source>
        <dbReference type="ARBA" id="ARBA00023125"/>
    </source>
</evidence>
<reference evidence="5 6" key="1">
    <citation type="journal article" date="2019" name="Int. J. Syst. Evol. Microbiol.">
        <title>The Global Catalogue of Microorganisms (GCM) 10K type strain sequencing project: providing services to taxonomists for standard genome sequencing and annotation.</title>
        <authorList>
            <consortium name="The Broad Institute Genomics Platform"/>
            <consortium name="The Broad Institute Genome Sequencing Center for Infectious Disease"/>
            <person name="Wu L."/>
            <person name="Ma J."/>
        </authorList>
    </citation>
    <scope>NUCLEOTIDE SEQUENCE [LARGE SCALE GENOMIC DNA]</scope>
    <source>
        <strain evidence="5 6">JCM 16009</strain>
    </source>
</reference>
<dbReference type="CDD" id="cd00090">
    <property type="entry name" value="HTH_ARSR"/>
    <property type="match status" value="1"/>
</dbReference>
<dbReference type="SUPFAM" id="SSF54909">
    <property type="entry name" value="Dimeric alpha+beta barrel"/>
    <property type="match status" value="1"/>
</dbReference>
<protein>
    <submittedName>
        <fullName evidence="5">Lrp/AsnC family transcriptional regulator</fullName>
    </submittedName>
</protein>
<comment type="caution">
    <text evidence="5">The sequence shown here is derived from an EMBL/GenBank/DDBJ whole genome shotgun (WGS) entry which is preliminary data.</text>
</comment>
<proteinExistence type="predicted"/>
<dbReference type="InterPro" id="IPR011008">
    <property type="entry name" value="Dimeric_a/b-barrel"/>
</dbReference>
<dbReference type="InterPro" id="IPR036390">
    <property type="entry name" value="WH_DNA-bd_sf"/>
</dbReference>
<dbReference type="Gene3D" id="1.10.10.10">
    <property type="entry name" value="Winged helix-like DNA-binding domain superfamily/Winged helix DNA-binding domain"/>
    <property type="match status" value="1"/>
</dbReference>
<dbReference type="InterPro" id="IPR019888">
    <property type="entry name" value="Tscrpt_reg_AsnC-like"/>
</dbReference>
<dbReference type="PANTHER" id="PTHR30154">
    <property type="entry name" value="LEUCINE-RESPONSIVE REGULATORY PROTEIN"/>
    <property type="match status" value="1"/>
</dbReference>
<dbReference type="InterPro" id="IPR000485">
    <property type="entry name" value="AsnC-type_HTH_dom"/>
</dbReference>
<sequence>MRELLDKTSMEQSCVVDETDRAILAALGQEGRLTNVELAERVHLTPGPCLRRVQRLESSGVIEGYRAMISPDALGRGFEVVLEVELARLDRDSVVAFEESMAAFDEVTEFLRLFGAPDYLLRVAVADLPAYETFLMDRVMALPGIQRVNSRFTMKRLKS</sequence>
<name>A0ABN2N289_9PSEU</name>
<gene>
    <name evidence="5" type="ORF">GCM10009836_29220</name>
</gene>
<dbReference type="Proteomes" id="UP001500449">
    <property type="component" value="Unassembled WGS sequence"/>
</dbReference>
<dbReference type="PROSITE" id="PS50956">
    <property type="entry name" value="HTH_ASNC_2"/>
    <property type="match status" value="1"/>
</dbReference>
<dbReference type="InterPro" id="IPR036388">
    <property type="entry name" value="WH-like_DNA-bd_sf"/>
</dbReference>
<accession>A0ABN2N289</accession>
<dbReference type="InterPro" id="IPR011991">
    <property type="entry name" value="ArsR-like_HTH"/>
</dbReference>
<evidence type="ECO:0000313" key="5">
    <source>
        <dbReference type="EMBL" id="GAA1847747.1"/>
    </source>
</evidence>
<keyword evidence="2" id="KW-0238">DNA-binding</keyword>
<evidence type="ECO:0000313" key="6">
    <source>
        <dbReference type="Proteomes" id="UP001500449"/>
    </source>
</evidence>
<keyword evidence="6" id="KW-1185">Reference proteome</keyword>
<dbReference type="PRINTS" id="PR00033">
    <property type="entry name" value="HTHASNC"/>
</dbReference>
<evidence type="ECO:0000256" key="1">
    <source>
        <dbReference type="ARBA" id="ARBA00023015"/>
    </source>
</evidence>
<feature type="domain" description="HTH asnC-type" evidence="4">
    <location>
        <begin position="16"/>
        <end position="77"/>
    </location>
</feature>
<dbReference type="Gene3D" id="3.30.70.920">
    <property type="match status" value="1"/>
</dbReference>
<evidence type="ECO:0000256" key="3">
    <source>
        <dbReference type="ARBA" id="ARBA00023163"/>
    </source>
</evidence>